<organism evidence="1 2">
    <name type="scientific">Eumeta variegata</name>
    <name type="common">Bagworm moth</name>
    <name type="synonym">Eumeta japonica</name>
    <dbReference type="NCBI Taxonomy" id="151549"/>
    <lineage>
        <taxon>Eukaryota</taxon>
        <taxon>Metazoa</taxon>
        <taxon>Ecdysozoa</taxon>
        <taxon>Arthropoda</taxon>
        <taxon>Hexapoda</taxon>
        <taxon>Insecta</taxon>
        <taxon>Pterygota</taxon>
        <taxon>Neoptera</taxon>
        <taxon>Endopterygota</taxon>
        <taxon>Lepidoptera</taxon>
        <taxon>Glossata</taxon>
        <taxon>Ditrysia</taxon>
        <taxon>Tineoidea</taxon>
        <taxon>Psychidae</taxon>
        <taxon>Oiketicinae</taxon>
        <taxon>Eumeta</taxon>
    </lineage>
</organism>
<accession>A0A4C1USL9</accession>
<protein>
    <submittedName>
        <fullName evidence="1">Uncharacterized protein</fullName>
    </submittedName>
</protein>
<comment type="caution">
    <text evidence="1">The sequence shown here is derived from an EMBL/GenBank/DDBJ whole genome shotgun (WGS) entry which is preliminary data.</text>
</comment>
<dbReference type="EMBL" id="BGZK01000211">
    <property type="protein sequence ID" value="GBP28804.1"/>
    <property type="molecule type" value="Genomic_DNA"/>
</dbReference>
<proteinExistence type="predicted"/>
<sequence>MGSTEFLILTDHLCLESQKCKENAALHLQISAMTWTHVGLHSPTGSYLSVLASERMVETANVNAFDSRRVAPYKAGSGSADRRGRRACARAALDRLHYLHLEYLPDVFTLKQKRC</sequence>
<reference evidence="1 2" key="1">
    <citation type="journal article" date="2019" name="Commun. Biol.">
        <title>The bagworm genome reveals a unique fibroin gene that provides high tensile strength.</title>
        <authorList>
            <person name="Kono N."/>
            <person name="Nakamura H."/>
            <person name="Ohtoshi R."/>
            <person name="Tomita M."/>
            <person name="Numata K."/>
            <person name="Arakawa K."/>
        </authorList>
    </citation>
    <scope>NUCLEOTIDE SEQUENCE [LARGE SCALE GENOMIC DNA]</scope>
</reference>
<evidence type="ECO:0000313" key="1">
    <source>
        <dbReference type="EMBL" id="GBP28804.1"/>
    </source>
</evidence>
<dbReference type="Proteomes" id="UP000299102">
    <property type="component" value="Unassembled WGS sequence"/>
</dbReference>
<dbReference type="AlphaFoldDB" id="A0A4C1USL9"/>
<name>A0A4C1USL9_EUMVA</name>
<keyword evidence="2" id="KW-1185">Reference proteome</keyword>
<gene>
    <name evidence="1" type="ORF">EVAR_19849_1</name>
</gene>
<evidence type="ECO:0000313" key="2">
    <source>
        <dbReference type="Proteomes" id="UP000299102"/>
    </source>
</evidence>